<dbReference type="SMART" id="SM00947">
    <property type="entry name" value="Pro_CA"/>
    <property type="match status" value="1"/>
</dbReference>
<dbReference type="Gene3D" id="3.40.1050.10">
    <property type="entry name" value="Carbonic anhydrase"/>
    <property type="match status" value="1"/>
</dbReference>
<evidence type="ECO:0000256" key="5">
    <source>
        <dbReference type="ARBA" id="ARBA00022833"/>
    </source>
</evidence>
<evidence type="ECO:0000256" key="1">
    <source>
        <dbReference type="ARBA" id="ARBA00001947"/>
    </source>
</evidence>
<dbReference type="Pfam" id="PF00484">
    <property type="entry name" value="Pro_CA"/>
    <property type="match status" value="1"/>
</dbReference>
<evidence type="ECO:0000256" key="2">
    <source>
        <dbReference type="ARBA" id="ARBA00006217"/>
    </source>
</evidence>
<organism evidence="8 9">
    <name type="scientific">Actinomadura alba</name>
    <dbReference type="NCBI Taxonomy" id="406431"/>
    <lineage>
        <taxon>Bacteria</taxon>
        <taxon>Bacillati</taxon>
        <taxon>Actinomycetota</taxon>
        <taxon>Actinomycetes</taxon>
        <taxon>Streptosporangiales</taxon>
        <taxon>Thermomonosporaceae</taxon>
        <taxon>Actinomadura</taxon>
    </lineage>
</organism>
<protein>
    <recommendedName>
        <fullName evidence="3">carbonic anhydrase</fullName>
        <ecNumber evidence="3">4.2.1.1</ecNumber>
    </recommendedName>
</protein>
<dbReference type="EC" id="4.2.1.1" evidence="3"/>
<evidence type="ECO:0000313" key="8">
    <source>
        <dbReference type="EMBL" id="MBC6467854.1"/>
    </source>
</evidence>
<sequence length="135" mass="14604">MSQTDLLVARQASRRPLAASRRPSSQIAILSCMDARLNVFAIFGLAEGDAHVIRNAGGCVTDDAIRSIALSQRVGGTREVVLLHHEDCAAVADPEADLRRCLGRLKSTFLLPHTDAIRGFLYEAGGALRETHPEE</sequence>
<name>A0ABR7LSM5_9ACTN</name>
<comment type="similarity">
    <text evidence="2">Belongs to the beta-class carbonic anhydrase family.</text>
</comment>
<accession>A0ABR7LSM5</accession>
<dbReference type="PANTHER" id="PTHR43175:SF3">
    <property type="entry name" value="CARBON DISULFIDE HYDROLASE"/>
    <property type="match status" value="1"/>
</dbReference>
<gene>
    <name evidence="8" type="ORF">HKK74_20490</name>
</gene>
<dbReference type="Proteomes" id="UP000805614">
    <property type="component" value="Unassembled WGS sequence"/>
</dbReference>
<comment type="catalytic activity">
    <reaction evidence="7">
        <text>hydrogencarbonate + H(+) = CO2 + H2O</text>
        <dbReference type="Rhea" id="RHEA:10748"/>
        <dbReference type="ChEBI" id="CHEBI:15377"/>
        <dbReference type="ChEBI" id="CHEBI:15378"/>
        <dbReference type="ChEBI" id="CHEBI:16526"/>
        <dbReference type="ChEBI" id="CHEBI:17544"/>
        <dbReference type="EC" id="4.2.1.1"/>
    </reaction>
</comment>
<dbReference type="RefSeq" id="WP_187244871.1">
    <property type="nucleotide sequence ID" value="NZ_BAAAOK010000001.1"/>
</dbReference>
<reference evidence="8 9" key="1">
    <citation type="submission" date="2020-06" db="EMBL/GenBank/DDBJ databases">
        <title>Actinomadura xiongansis sp. nov., isolated from soil of Baiyangdian.</title>
        <authorList>
            <person name="Zhang X."/>
        </authorList>
    </citation>
    <scope>NUCLEOTIDE SEQUENCE [LARGE SCALE GENOMIC DNA]</scope>
    <source>
        <strain evidence="8 9">HBUM206468</strain>
    </source>
</reference>
<evidence type="ECO:0000256" key="3">
    <source>
        <dbReference type="ARBA" id="ARBA00012925"/>
    </source>
</evidence>
<evidence type="ECO:0000256" key="6">
    <source>
        <dbReference type="ARBA" id="ARBA00024993"/>
    </source>
</evidence>
<dbReference type="InterPro" id="IPR036874">
    <property type="entry name" value="Carbonic_anhydrase_sf"/>
</dbReference>
<evidence type="ECO:0000256" key="4">
    <source>
        <dbReference type="ARBA" id="ARBA00022723"/>
    </source>
</evidence>
<keyword evidence="9" id="KW-1185">Reference proteome</keyword>
<comment type="caution">
    <text evidence="8">The sequence shown here is derived from an EMBL/GenBank/DDBJ whole genome shotgun (WGS) entry which is preliminary data.</text>
</comment>
<dbReference type="EMBL" id="JABVEC010000015">
    <property type="protein sequence ID" value="MBC6467854.1"/>
    <property type="molecule type" value="Genomic_DNA"/>
</dbReference>
<dbReference type="PANTHER" id="PTHR43175">
    <property type="entry name" value="CARBONIC ANHYDRASE"/>
    <property type="match status" value="1"/>
</dbReference>
<dbReference type="SUPFAM" id="SSF53056">
    <property type="entry name" value="beta-carbonic anhydrase, cab"/>
    <property type="match status" value="1"/>
</dbReference>
<evidence type="ECO:0000313" key="9">
    <source>
        <dbReference type="Proteomes" id="UP000805614"/>
    </source>
</evidence>
<comment type="cofactor">
    <cofactor evidence="1">
        <name>Zn(2+)</name>
        <dbReference type="ChEBI" id="CHEBI:29105"/>
    </cofactor>
</comment>
<comment type="function">
    <text evidence="6">Catalyzes the reversible hydration of carbon dioxide to form bicarbonate.</text>
</comment>
<dbReference type="InterPro" id="IPR001765">
    <property type="entry name" value="Carbonic_anhydrase"/>
</dbReference>
<keyword evidence="5" id="KW-0862">Zinc</keyword>
<proteinExistence type="inferred from homology"/>
<evidence type="ECO:0000256" key="7">
    <source>
        <dbReference type="ARBA" id="ARBA00048348"/>
    </source>
</evidence>
<keyword evidence="4" id="KW-0479">Metal-binding</keyword>
<dbReference type="CDD" id="cd03379">
    <property type="entry name" value="beta_CA_cladeD"/>
    <property type="match status" value="1"/>
</dbReference>